<evidence type="ECO:0000256" key="4">
    <source>
        <dbReference type="ARBA" id="ARBA00022840"/>
    </source>
</evidence>
<dbReference type="InterPro" id="IPR045462">
    <property type="entry name" value="aa-tRNA-synth_I_cd-bd"/>
</dbReference>
<dbReference type="SUPFAM" id="SSF48163">
    <property type="entry name" value="An anticodon-binding domain of class I aminoacyl-tRNA synthetases"/>
    <property type="match status" value="1"/>
</dbReference>
<keyword evidence="5" id="KW-0648">Protein biosynthesis</keyword>
<evidence type="ECO:0000259" key="8">
    <source>
        <dbReference type="Pfam" id="PF19269"/>
    </source>
</evidence>
<keyword evidence="2" id="KW-0436">Ligase</keyword>
<dbReference type="InterPro" id="IPR020058">
    <property type="entry name" value="Glu/Gln-tRNA-synth_Ib_cat-dom"/>
</dbReference>
<evidence type="ECO:0000256" key="5">
    <source>
        <dbReference type="ARBA" id="ARBA00022917"/>
    </source>
</evidence>
<evidence type="ECO:0000256" key="6">
    <source>
        <dbReference type="ARBA" id="ARBA00023146"/>
    </source>
</evidence>
<dbReference type="PANTHER" id="PTHR43311">
    <property type="entry name" value="GLUTAMATE--TRNA LIGASE"/>
    <property type="match status" value="1"/>
</dbReference>
<evidence type="ECO:0000256" key="2">
    <source>
        <dbReference type="ARBA" id="ARBA00022598"/>
    </source>
</evidence>
<evidence type="ECO:0000313" key="9">
    <source>
        <dbReference type="EMBL" id="GAG47003.1"/>
    </source>
</evidence>
<feature type="domain" description="Aminoacyl-tRNA synthetase class I anticodon-binding" evidence="8">
    <location>
        <begin position="69"/>
        <end position="158"/>
    </location>
</feature>
<dbReference type="Pfam" id="PF00749">
    <property type="entry name" value="tRNA-synt_1c"/>
    <property type="match status" value="1"/>
</dbReference>
<dbReference type="Gene3D" id="1.10.1160.10">
    <property type="entry name" value="Glutamyl-trna Synthetase, Domain 2"/>
    <property type="match status" value="1"/>
</dbReference>
<sequence>LPEALMNFISLLGWSPGDDREILSRQQLIDAFSVEGIGKSNAVFDREKLEWMNGVYLRGLTPDEYLACARPFLESALGDLAERFDQQFISGALLLEQERAKTLAELPELTQFFFREPEGYDEKGERKWFRREGAADLLAAVRAALTALPTFDERSIEA</sequence>
<dbReference type="GO" id="GO:0006424">
    <property type="term" value="P:glutamyl-tRNA aminoacylation"/>
    <property type="evidence" value="ECO:0007669"/>
    <property type="project" value="TreeGrafter"/>
</dbReference>
<feature type="domain" description="Glutamyl/glutaminyl-tRNA synthetase class Ib catalytic" evidence="7">
    <location>
        <begin position="1"/>
        <end position="51"/>
    </location>
</feature>
<feature type="non-terminal residue" evidence="9">
    <location>
        <position position="158"/>
    </location>
</feature>
<evidence type="ECO:0000256" key="3">
    <source>
        <dbReference type="ARBA" id="ARBA00022741"/>
    </source>
</evidence>
<reference evidence="9" key="1">
    <citation type="journal article" date="2014" name="Front. Microbiol.">
        <title>High frequency of phylogenetically diverse reductive dehalogenase-homologous genes in deep subseafloor sedimentary metagenomes.</title>
        <authorList>
            <person name="Kawai M."/>
            <person name="Futagami T."/>
            <person name="Toyoda A."/>
            <person name="Takaki Y."/>
            <person name="Nishi S."/>
            <person name="Hori S."/>
            <person name="Arai W."/>
            <person name="Tsubouchi T."/>
            <person name="Morono Y."/>
            <person name="Uchiyama I."/>
            <person name="Ito T."/>
            <person name="Fujiyama A."/>
            <person name="Inagaki F."/>
            <person name="Takami H."/>
        </authorList>
    </citation>
    <scope>NUCLEOTIDE SEQUENCE</scope>
    <source>
        <strain evidence="9">Expedition CK06-06</strain>
    </source>
</reference>
<dbReference type="InterPro" id="IPR020061">
    <property type="entry name" value="Glu_tRNA_lig_a-bdl"/>
</dbReference>
<dbReference type="PANTHER" id="PTHR43311:SF2">
    <property type="entry name" value="GLUTAMATE--TRNA LIGASE, MITOCHONDRIAL-RELATED"/>
    <property type="match status" value="1"/>
</dbReference>
<gene>
    <name evidence="9" type="ORF">S01H1_83660</name>
</gene>
<dbReference type="Pfam" id="PF19269">
    <property type="entry name" value="Anticodon_2"/>
    <property type="match status" value="1"/>
</dbReference>
<organism evidence="9">
    <name type="scientific">marine sediment metagenome</name>
    <dbReference type="NCBI Taxonomy" id="412755"/>
    <lineage>
        <taxon>unclassified sequences</taxon>
        <taxon>metagenomes</taxon>
        <taxon>ecological metagenomes</taxon>
    </lineage>
</organism>
<comment type="caution">
    <text evidence="9">The sequence shown here is derived from an EMBL/GenBank/DDBJ whole genome shotgun (WGS) entry which is preliminary data.</text>
</comment>
<keyword evidence="6" id="KW-0030">Aminoacyl-tRNA synthetase</keyword>
<evidence type="ECO:0000259" key="7">
    <source>
        <dbReference type="Pfam" id="PF00749"/>
    </source>
</evidence>
<protein>
    <submittedName>
        <fullName evidence="9">Uncharacterized protein</fullName>
    </submittedName>
</protein>
<keyword evidence="3" id="KW-0547">Nucleotide-binding</keyword>
<comment type="similarity">
    <text evidence="1">Belongs to the class-I aminoacyl-tRNA synthetase family. Glutamate--tRNA ligase type 1 subfamily.</text>
</comment>
<dbReference type="GO" id="GO:0004818">
    <property type="term" value="F:glutamate-tRNA ligase activity"/>
    <property type="evidence" value="ECO:0007669"/>
    <property type="project" value="TreeGrafter"/>
</dbReference>
<dbReference type="EMBL" id="BARS01056920">
    <property type="protein sequence ID" value="GAG47003.1"/>
    <property type="molecule type" value="Genomic_DNA"/>
</dbReference>
<accession>X0YE97</accession>
<dbReference type="AlphaFoldDB" id="X0YE97"/>
<keyword evidence="4" id="KW-0067">ATP-binding</keyword>
<name>X0YE97_9ZZZZ</name>
<dbReference type="InterPro" id="IPR049940">
    <property type="entry name" value="GluQ/Sye"/>
</dbReference>
<dbReference type="InterPro" id="IPR008925">
    <property type="entry name" value="aa_tRNA-synth_I_cd-bd_sf"/>
</dbReference>
<feature type="non-terminal residue" evidence="9">
    <location>
        <position position="1"/>
    </location>
</feature>
<dbReference type="GO" id="GO:0000049">
    <property type="term" value="F:tRNA binding"/>
    <property type="evidence" value="ECO:0007669"/>
    <property type="project" value="InterPro"/>
</dbReference>
<dbReference type="GO" id="GO:0005524">
    <property type="term" value="F:ATP binding"/>
    <property type="evidence" value="ECO:0007669"/>
    <property type="project" value="UniProtKB-KW"/>
</dbReference>
<dbReference type="GO" id="GO:0005829">
    <property type="term" value="C:cytosol"/>
    <property type="evidence" value="ECO:0007669"/>
    <property type="project" value="TreeGrafter"/>
</dbReference>
<evidence type="ECO:0000256" key="1">
    <source>
        <dbReference type="ARBA" id="ARBA00007894"/>
    </source>
</evidence>
<proteinExistence type="inferred from homology"/>